<proteinExistence type="predicted"/>
<organism evidence="1 2">
    <name type="scientific">Rhododendron molle</name>
    <name type="common">Chinese azalea</name>
    <name type="synonym">Azalea mollis</name>
    <dbReference type="NCBI Taxonomy" id="49168"/>
    <lineage>
        <taxon>Eukaryota</taxon>
        <taxon>Viridiplantae</taxon>
        <taxon>Streptophyta</taxon>
        <taxon>Embryophyta</taxon>
        <taxon>Tracheophyta</taxon>
        <taxon>Spermatophyta</taxon>
        <taxon>Magnoliopsida</taxon>
        <taxon>eudicotyledons</taxon>
        <taxon>Gunneridae</taxon>
        <taxon>Pentapetalae</taxon>
        <taxon>asterids</taxon>
        <taxon>Ericales</taxon>
        <taxon>Ericaceae</taxon>
        <taxon>Ericoideae</taxon>
        <taxon>Rhodoreae</taxon>
        <taxon>Rhododendron</taxon>
    </lineage>
</organism>
<accession>A0ACC0PCM6</accession>
<protein>
    <submittedName>
        <fullName evidence="1">Uncharacterized protein</fullName>
    </submittedName>
</protein>
<comment type="caution">
    <text evidence="1">The sequence shown here is derived from an EMBL/GenBank/DDBJ whole genome shotgun (WGS) entry which is preliminary data.</text>
</comment>
<keyword evidence="2" id="KW-1185">Reference proteome</keyword>
<gene>
    <name evidence="1" type="ORF">RHMOL_Rhmol03G0039200</name>
</gene>
<reference evidence="1" key="1">
    <citation type="submission" date="2022-02" db="EMBL/GenBank/DDBJ databases">
        <title>Plant Genome Project.</title>
        <authorList>
            <person name="Zhang R.-G."/>
        </authorList>
    </citation>
    <scope>NUCLEOTIDE SEQUENCE</scope>
    <source>
        <strain evidence="1">AT1</strain>
    </source>
</reference>
<dbReference type="EMBL" id="CM046390">
    <property type="protein sequence ID" value="KAI8562467.1"/>
    <property type="molecule type" value="Genomic_DNA"/>
</dbReference>
<evidence type="ECO:0000313" key="2">
    <source>
        <dbReference type="Proteomes" id="UP001062846"/>
    </source>
</evidence>
<name>A0ACC0PCM6_RHOML</name>
<sequence length="718" mass="80665">METEREVHQVTQKATFEKIASLEKEKNDMEDELACITVHEITQEAAKEKVKLKKSKEQCSPRSMFKRVIARDDRKLNYSEDYVYGQVKRKSPQVNPIDVDNSPDYEQQQKGKKKMLKKLKVNTEIDTIDVDESQEYEQQEKRKKKKLKNLKVGAQVAKLICPETWKKIEQLWKTREPDTVVMKSAQDVIYVDLLDIENLLFEDPISNQRVTVAGYINADKKQAAKMVMSDKAEVQMDSPQQTPGSVDCGIVIMSIMRKYIENENPTSAITRQDWLHSTHQVWDSLSNRYNSLSRSHVQDLKGKLYSITKTSTIEHYVDTLKEFSQKLIVAGSPVDEDDLIFHTLRGLPPVFNGFKTTVRAMRTRGDIISFDQVVNMLNGEDQLLQQSSAEHASSSSSVLVATHGSPSPQGPISASTSSMPASLLNTSSVSSGIPQSVGQYVSPQLGSTSYYGSVPPSVQFSRQSVLGPHPSHPYGESSPSHLLEPEVLERPTTFDDDESQYRSTIALLYALLWEQVYLVPVKDVVWTDDESCILTMRVNNLSKSLSQQNFEKSRPSTSVSKPNQNFKPKSRNNKRHDVILTPFRLQVLNTYTIPRLRHSAAYAIFGHGRFGWVVAQSVTTEAQGCTLSKEDSPMSTPHETSSSSPSPPSSPKPVKTEVIVMAEAPNLATILADIQRNMAAMQRRADQTDASMTDLRTLIEERLPLVAARRRRKAKSGS</sequence>
<evidence type="ECO:0000313" key="1">
    <source>
        <dbReference type="EMBL" id="KAI8562467.1"/>
    </source>
</evidence>
<dbReference type="Proteomes" id="UP001062846">
    <property type="component" value="Chromosome 3"/>
</dbReference>